<organism evidence="2 3">
    <name type="scientific">Intoshia linei</name>
    <dbReference type="NCBI Taxonomy" id="1819745"/>
    <lineage>
        <taxon>Eukaryota</taxon>
        <taxon>Metazoa</taxon>
        <taxon>Spiralia</taxon>
        <taxon>Lophotrochozoa</taxon>
        <taxon>Mesozoa</taxon>
        <taxon>Orthonectida</taxon>
        <taxon>Rhopaluridae</taxon>
        <taxon>Intoshia</taxon>
    </lineage>
</organism>
<feature type="region of interest" description="Disordered" evidence="1">
    <location>
        <begin position="1"/>
        <end position="28"/>
    </location>
</feature>
<evidence type="ECO:0000256" key="1">
    <source>
        <dbReference type="SAM" id="MobiDB-lite"/>
    </source>
</evidence>
<feature type="region of interest" description="Disordered" evidence="1">
    <location>
        <begin position="83"/>
        <end position="109"/>
    </location>
</feature>
<name>A0A177B3J5_9BILA</name>
<gene>
    <name evidence="2" type="ORF">A3Q56_04076</name>
</gene>
<sequence length="109" mass="12926">MKKNQPGINRPTYTRMIRNKNNKSNLRSKELNTYIHREMARRQLFNDQTRLELLEFMGKIKDCKSIETRNLDSLSIKIDISRRSSSDLDNSANDNNNFDNQQSLYSNLR</sequence>
<dbReference type="AlphaFoldDB" id="A0A177B3J5"/>
<protein>
    <submittedName>
        <fullName evidence="2">Uncharacterized protein</fullName>
    </submittedName>
</protein>
<dbReference type="EMBL" id="LWCA01000498">
    <property type="protein sequence ID" value="OAF68181.1"/>
    <property type="molecule type" value="Genomic_DNA"/>
</dbReference>
<evidence type="ECO:0000313" key="2">
    <source>
        <dbReference type="EMBL" id="OAF68181.1"/>
    </source>
</evidence>
<accession>A0A177B3J5</accession>
<keyword evidence="3" id="KW-1185">Reference proteome</keyword>
<comment type="caution">
    <text evidence="2">The sequence shown here is derived from an EMBL/GenBank/DDBJ whole genome shotgun (WGS) entry which is preliminary data.</text>
</comment>
<evidence type="ECO:0000313" key="3">
    <source>
        <dbReference type="Proteomes" id="UP000078046"/>
    </source>
</evidence>
<dbReference type="Proteomes" id="UP000078046">
    <property type="component" value="Unassembled WGS sequence"/>
</dbReference>
<reference evidence="2 3" key="1">
    <citation type="submission" date="2016-04" db="EMBL/GenBank/DDBJ databases">
        <title>The genome of Intoshia linei affirms orthonectids as highly simplified spiralians.</title>
        <authorList>
            <person name="Mikhailov K.V."/>
            <person name="Slusarev G.S."/>
            <person name="Nikitin M.A."/>
            <person name="Logacheva M.D."/>
            <person name="Penin A."/>
            <person name="Aleoshin V."/>
            <person name="Panchin Y.V."/>
        </authorList>
    </citation>
    <scope>NUCLEOTIDE SEQUENCE [LARGE SCALE GENOMIC DNA]</scope>
    <source>
        <strain evidence="2">Intl2013</strain>
        <tissue evidence="2">Whole animal</tissue>
    </source>
</reference>
<proteinExistence type="predicted"/>
<feature type="compositionally biased region" description="Low complexity" evidence="1">
    <location>
        <begin position="87"/>
        <end position="100"/>
    </location>
</feature>